<dbReference type="InterPro" id="IPR009030">
    <property type="entry name" value="Growth_fac_rcpt_cys_sf"/>
</dbReference>
<accession>A0ABP1QU17</accession>
<evidence type="ECO:0000256" key="3">
    <source>
        <dbReference type="ARBA" id="ARBA00022729"/>
    </source>
</evidence>
<proteinExistence type="predicted"/>
<organism evidence="7 8">
    <name type="scientific">Orchesella dallaii</name>
    <dbReference type="NCBI Taxonomy" id="48710"/>
    <lineage>
        <taxon>Eukaryota</taxon>
        <taxon>Metazoa</taxon>
        <taxon>Ecdysozoa</taxon>
        <taxon>Arthropoda</taxon>
        <taxon>Hexapoda</taxon>
        <taxon>Collembola</taxon>
        <taxon>Entomobryomorpha</taxon>
        <taxon>Entomobryoidea</taxon>
        <taxon>Orchesellidae</taxon>
        <taxon>Orchesellinae</taxon>
        <taxon>Orchesella</taxon>
    </lineage>
</organism>
<comment type="caution">
    <text evidence="7">The sequence shown here is derived from an EMBL/GenBank/DDBJ whole genome shotgun (WGS) entry which is preliminary data.</text>
</comment>
<dbReference type="PANTHER" id="PTHR14186">
    <property type="entry name" value="INSULIN-LIKE GROWTH FACTOR BINDING PROTEIN-RELATED"/>
    <property type="match status" value="1"/>
</dbReference>
<reference evidence="7 8" key="1">
    <citation type="submission" date="2024-08" db="EMBL/GenBank/DDBJ databases">
        <authorList>
            <person name="Cucini C."/>
            <person name="Frati F."/>
        </authorList>
    </citation>
    <scope>NUCLEOTIDE SEQUENCE [LARGE SCALE GENOMIC DNA]</scope>
</reference>
<dbReference type="PANTHER" id="PTHR14186:SF19">
    <property type="entry name" value="INSULIN-LIKE GROWTH FACTOR-BINDING PROTEIN 7"/>
    <property type="match status" value="1"/>
</dbReference>
<feature type="chain" id="PRO_5046491903" description="IGFBP N-terminal domain-containing protein" evidence="5">
    <location>
        <begin position="28"/>
        <end position="202"/>
    </location>
</feature>
<dbReference type="SMART" id="SM00121">
    <property type="entry name" value="IB"/>
    <property type="match status" value="1"/>
</dbReference>
<keyword evidence="2" id="KW-0964">Secreted</keyword>
<dbReference type="EMBL" id="CAXLJM020000046">
    <property type="protein sequence ID" value="CAL8110704.1"/>
    <property type="molecule type" value="Genomic_DNA"/>
</dbReference>
<feature type="domain" description="IGFBP N-terminal" evidence="6">
    <location>
        <begin position="52"/>
        <end position="132"/>
    </location>
</feature>
<dbReference type="Pfam" id="PF00219">
    <property type="entry name" value="IGFBP"/>
    <property type="match status" value="1"/>
</dbReference>
<dbReference type="InterPro" id="IPR011390">
    <property type="entry name" value="IGFBP_rP_mac25"/>
</dbReference>
<evidence type="ECO:0000256" key="5">
    <source>
        <dbReference type="SAM" id="SignalP"/>
    </source>
</evidence>
<protein>
    <recommendedName>
        <fullName evidence="6">IGFBP N-terminal domain-containing protein</fullName>
    </recommendedName>
</protein>
<dbReference type="Proteomes" id="UP001642540">
    <property type="component" value="Unassembled WGS sequence"/>
</dbReference>
<evidence type="ECO:0000256" key="2">
    <source>
        <dbReference type="ARBA" id="ARBA00022525"/>
    </source>
</evidence>
<evidence type="ECO:0000313" key="8">
    <source>
        <dbReference type="Proteomes" id="UP001642540"/>
    </source>
</evidence>
<gene>
    <name evidence="7" type="ORF">ODALV1_LOCUS14410</name>
</gene>
<keyword evidence="4" id="KW-1015">Disulfide bond</keyword>
<evidence type="ECO:0000256" key="4">
    <source>
        <dbReference type="ARBA" id="ARBA00023157"/>
    </source>
</evidence>
<dbReference type="InterPro" id="IPR000867">
    <property type="entry name" value="IGFBP-like"/>
</dbReference>
<feature type="signal peptide" evidence="5">
    <location>
        <begin position="1"/>
        <end position="27"/>
    </location>
</feature>
<evidence type="ECO:0000313" key="7">
    <source>
        <dbReference type="EMBL" id="CAL8110704.1"/>
    </source>
</evidence>
<sequence>MMKLFVGNVALVVLVLTLSPQFSRVASYTSESGELDDGGGGEGDDGDGNDVVKCVCDGSCEHLRAEECQHGVTFDMCHCCLVCARGENEPCGGARGTCAFGLHCQLKEYYDQKHQSNSSSTPLLAQDGSCSRVGRCGQVVDQYGCVVDPEGQCICLTRQGCPGEKMFLFEDESSCRSRMAFLIAKKDLEPATSTPPTTATGQ</sequence>
<name>A0ABP1QU17_9HEXA</name>
<evidence type="ECO:0000256" key="1">
    <source>
        <dbReference type="ARBA" id="ARBA00004613"/>
    </source>
</evidence>
<comment type="subcellular location">
    <subcellularLocation>
        <location evidence="1">Secreted</location>
    </subcellularLocation>
</comment>
<keyword evidence="8" id="KW-1185">Reference proteome</keyword>
<dbReference type="SUPFAM" id="SSF57184">
    <property type="entry name" value="Growth factor receptor domain"/>
    <property type="match status" value="1"/>
</dbReference>
<dbReference type="Gene3D" id="4.10.40.20">
    <property type="match status" value="1"/>
</dbReference>
<evidence type="ECO:0000259" key="6">
    <source>
        <dbReference type="SMART" id="SM00121"/>
    </source>
</evidence>
<keyword evidence="3 5" id="KW-0732">Signal</keyword>